<evidence type="ECO:0000313" key="3">
    <source>
        <dbReference type="Proteomes" id="UP001620626"/>
    </source>
</evidence>
<name>A0ABD2I914_9BILA</name>
<accession>A0ABD2I914</accession>
<feature type="compositionally biased region" description="Polar residues" evidence="1">
    <location>
        <begin position="38"/>
        <end position="68"/>
    </location>
</feature>
<dbReference type="AlphaFoldDB" id="A0ABD2I914"/>
<evidence type="ECO:0008006" key="4">
    <source>
        <dbReference type="Google" id="ProtNLM"/>
    </source>
</evidence>
<feature type="region of interest" description="Disordered" evidence="1">
    <location>
        <begin position="1"/>
        <end position="118"/>
    </location>
</feature>
<dbReference type="InterPro" id="IPR038765">
    <property type="entry name" value="Papain-like_cys_pep_sf"/>
</dbReference>
<feature type="compositionally biased region" description="Basic and acidic residues" evidence="1">
    <location>
        <begin position="26"/>
        <end position="37"/>
    </location>
</feature>
<feature type="compositionally biased region" description="Basic residues" evidence="1">
    <location>
        <begin position="88"/>
        <end position="97"/>
    </location>
</feature>
<organism evidence="2 3">
    <name type="scientific">Heterodera trifolii</name>
    <dbReference type="NCBI Taxonomy" id="157864"/>
    <lineage>
        <taxon>Eukaryota</taxon>
        <taxon>Metazoa</taxon>
        <taxon>Ecdysozoa</taxon>
        <taxon>Nematoda</taxon>
        <taxon>Chromadorea</taxon>
        <taxon>Rhabditida</taxon>
        <taxon>Tylenchina</taxon>
        <taxon>Tylenchomorpha</taxon>
        <taxon>Tylenchoidea</taxon>
        <taxon>Heteroderidae</taxon>
        <taxon>Heteroderinae</taxon>
        <taxon>Heterodera</taxon>
    </lineage>
</organism>
<dbReference type="EMBL" id="JBICBT010001271">
    <property type="protein sequence ID" value="KAL3075582.1"/>
    <property type="molecule type" value="Genomic_DNA"/>
</dbReference>
<keyword evidence="3" id="KW-1185">Reference proteome</keyword>
<dbReference type="PANTHER" id="PTHR45786:SF74">
    <property type="entry name" value="ATP-DEPENDENT DNA HELICASE"/>
    <property type="match status" value="1"/>
</dbReference>
<feature type="compositionally biased region" description="Basic residues" evidence="1">
    <location>
        <begin position="1"/>
        <end position="10"/>
    </location>
</feature>
<dbReference type="SUPFAM" id="SSF54001">
    <property type="entry name" value="Cysteine proteinases"/>
    <property type="match status" value="1"/>
</dbReference>
<protein>
    <recommendedName>
        <fullName evidence="4">Ubiquitin-like protease family profile domain-containing protein</fullName>
    </recommendedName>
</protein>
<gene>
    <name evidence="2" type="ORF">niasHT_036602</name>
</gene>
<evidence type="ECO:0000313" key="2">
    <source>
        <dbReference type="EMBL" id="KAL3075582.1"/>
    </source>
</evidence>
<evidence type="ECO:0000256" key="1">
    <source>
        <dbReference type="SAM" id="MobiDB-lite"/>
    </source>
</evidence>
<sequence>MPSNNRKKRDANRERYFSSTQCTNVDENRIIEPREESNSPSTEFSALTMSEHATSLASYSQMSSTQRSGGRPQKRQILSHCNETPKKAGGRPKKRRGVAGPGRGHRSSSSSCQDSPVTVLDQPYLPLNELMLPTDSNSEPIMIEEGPVMPSDGHVVQPELFASRNELLNLWNNQNEMCDDRVIYAYMRYLASINNDKRVAVVAPFYTDPNLHYGPEAINLELNDHCYNHSVDYDVLLVPVVFPGHFTLMIFDRSNREQLHCWFIDSLPPAQNSTADFNNRLNDSRFPGFNQNRINLLTQIICQLTEGLEPTEFEIQILPPNEYTCQLDGINCDTREFPVPIFEPTIINHIMTLEILLIKNAISAKRCSSTVKPQQNMGRLLQQFAAILEKICLPKLNDPPADLSALSTENSAEAKEFRKNQNAYNSLLAFASVSVGYKENSLGGDVCFMLNGLFVRRISSLFSGQMAPNFAQLFVLDPEQALEHRKKNTRYGGDRVNPNTLKKLDAILRQHHPLANQLMNFHQQYQSKLAEGGPDAVHNFRLTLLEARMAPTGIRDPNLHPRQTNLPTEGTLFAVWTESDRPPMEKGIWITTAQGELQQFPPYHPSTDTLCYPLIRSESAGFHQMVVTTEQVMGVASRLSK</sequence>
<dbReference type="Proteomes" id="UP001620626">
    <property type="component" value="Unassembled WGS sequence"/>
</dbReference>
<reference evidence="2 3" key="1">
    <citation type="submission" date="2024-10" db="EMBL/GenBank/DDBJ databases">
        <authorList>
            <person name="Kim D."/>
        </authorList>
    </citation>
    <scope>NUCLEOTIDE SEQUENCE [LARGE SCALE GENOMIC DNA]</scope>
    <source>
        <strain evidence="2">BH-2024</strain>
    </source>
</reference>
<proteinExistence type="predicted"/>
<dbReference type="Gene3D" id="3.40.395.10">
    <property type="entry name" value="Adenoviral Proteinase, Chain A"/>
    <property type="match status" value="1"/>
</dbReference>
<dbReference type="PANTHER" id="PTHR45786">
    <property type="entry name" value="DNA BINDING PROTEIN-LIKE"/>
    <property type="match status" value="1"/>
</dbReference>
<comment type="caution">
    <text evidence="2">The sequence shown here is derived from an EMBL/GenBank/DDBJ whole genome shotgun (WGS) entry which is preliminary data.</text>
</comment>